<evidence type="ECO:0000313" key="7">
    <source>
        <dbReference type="Proteomes" id="UP000231279"/>
    </source>
</evidence>
<reference evidence="7" key="1">
    <citation type="journal article" date="2018" name="Gigascience">
        <title>Genome assembly of the Pink Ipe (Handroanthus impetiginosus, Bignoniaceae), a highly valued, ecologically keystone Neotropical timber forest tree.</title>
        <authorList>
            <person name="Silva-Junior O.B."/>
            <person name="Grattapaglia D."/>
            <person name="Novaes E."/>
            <person name="Collevatti R.G."/>
        </authorList>
    </citation>
    <scope>NUCLEOTIDE SEQUENCE [LARGE SCALE GENOMIC DNA]</scope>
    <source>
        <strain evidence="7">cv. UFG-1</strain>
    </source>
</reference>
<protein>
    <recommendedName>
        <fullName evidence="5">Pectinesterase inhibitor domain-containing protein</fullName>
    </recommendedName>
</protein>
<sequence>MRTISLISSFLVFLILLTSTLAQTNTITDESIYEICNHAKNPSLCLKNLRSLNGKRLFPNPIATLGSTSINMAQSRANRTVALTWTHCHGVTLHKPELRMKYYECFLKYADVMNQLKQAKKYMVSGATRSVRKRVVVCCEWS</sequence>
<dbReference type="EMBL" id="NKXS01004308">
    <property type="protein sequence ID" value="PIN06840.1"/>
    <property type="molecule type" value="Genomic_DNA"/>
</dbReference>
<keyword evidence="7" id="KW-1185">Reference proteome</keyword>
<evidence type="ECO:0000256" key="2">
    <source>
        <dbReference type="ARBA" id="ARBA00023157"/>
    </source>
</evidence>
<gene>
    <name evidence="6" type="ORF">CDL12_20613</name>
</gene>
<evidence type="ECO:0000256" key="1">
    <source>
        <dbReference type="ARBA" id="ARBA00022729"/>
    </source>
</evidence>
<dbReference type="PANTHER" id="PTHR36710:SF4">
    <property type="entry name" value="PLANT INVERTASE_PECTIN METHYLESTERASE INHIBITOR SUPERFAMILY PROTEIN"/>
    <property type="match status" value="1"/>
</dbReference>
<keyword evidence="1 4" id="KW-0732">Signal</keyword>
<evidence type="ECO:0000256" key="4">
    <source>
        <dbReference type="SAM" id="SignalP"/>
    </source>
</evidence>
<comment type="similarity">
    <text evidence="3">Belongs to the PMEI family.</text>
</comment>
<evidence type="ECO:0000256" key="3">
    <source>
        <dbReference type="ARBA" id="ARBA00038471"/>
    </source>
</evidence>
<dbReference type="InterPro" id="IPR035513">
    <property type="entry name" value="Invertase/methylesterase_inhib"/>
</dbReference>
<dbReference type="InterPro" id="IPR052421">
    <property type="entry name" value="PCW_Enzyme_Inhibitor"/>
</dbReference>
<feature type="chain" id="PRO_5013876768" description="Pectinesterase inhibitor domain-containing protein" evidence="4">
    <location>
        <begin position="23"/>
        <end position="142"/>
    </location>
</feature>
<dbReference type="AlphaFoldDB" id="A0A2G9GPA9"/>
<keyword evidence="2" id="KW-1015">Disulfide bond</keyword>
<organism evidence="6 7">
    <name type="scientific">Handroanthus impetiginosus</name>
    <dbReference type="NCBI Taxonomy" id="429701"/>
    <lineage>
        <taxon>Eukaryota</taxon>
        <taxon>Viridiplantae</taxon>
        <taxon>Streptophyta</taxon>
        <taxon>Embryophyta</taxon>
        <taxon>Tracheophyta</taxon>
        <taxon>Spermatophyta</taxon>
        <taxon>Magnoliopsida</taxon>
        <taxon>eudicotyledons</taxon>
        <taxon>Gunneridae</taxon>
        <taxon>Pentapetalae</taxon>
        <taxon>asterids</taxon>
        <taxon>lamiids</taxon>
        <taxon>Lamiales</taxon>
        <taxon>Bignoniaceae</taxon>
        <taxon>Crescentiina</taxon>
        <taxon>Tabebuia alliance</taxon>
        <taxon>Handroanthus</taxon>
    </lineage>
</organism>
<feature type="domain" description="Pectinesterase inhibitor" evidence="5">
    <location>
        <begin position="31"/>
        <end position="125"/>
    </location>
</feature>
<name>A0A2G9GPA9_9LAMI</name>
<proteinExistence type="inferred from homology"/>
<comment type="caution">
    <text evidence="6">The sequence shown here is derived from an EMBL/GenBank/DDBJ whole genome shotgun (WGS) entry which is preliminary data.</text>
</comment>
<evidence type="ECO:0000313" key="6">
    <source>
        <dbReference type="EMBL" id="PIN06840.1"/>
    </source>
</evidence>
<dbReference type="NCBIfam" id="TIGR01614">
    <property type="entry name" value="PME_inhib"/>
    <property type="match status" value="1"/>
</dbReference>
<dbReference type="InterPro" id="IPR006501">
    <property type="entry name" value="Pectinesterase_inhib_dom"/>
</dbReference>
<dbReference type="SUPFAM" id="SSF101148">
    <property type="entry name" value="Plant invertase/pectin methylesterase inhibitor"/>
    <property type="match status" value="1"/>
</dbReference>
<dbReference type="Pfam" id="PF04043">
    <property type="entry name" value="PMEI"/>
    <property type="match status" value="1"/>
</dbReference>
<dbReference type="OrthoDB" id="913766at2759"/>
<dbReference type="GO" id="GO:0004857">
    <property type="term" value="F:enzyme inhibitor activity"/>
    <property type="evidence" value="ECO:0007669"/>
    <property type="project" value="InterPro"/>
</dbReference>
<dbReference type="Gene3D" id="1.20.140.40">
    <property type="entry name" value="Invertase/pectin methylesterase inhibitor family protein"/>
    <property type="match status" value="1"/>
</dbReference>
<dbReference type="PANTHER" id="PTHR36710">
    <property type="entry name" value="PECTINESTERASE INHIBITOR-LIKE"/>
    <property type="match status" value="1"/>
</dbReference>
<dbReference type="Proteomes" id="UP000231279">
    <property type="component" value="Unassembled WGS sequence"/>
</dbReference>
<feature type="signal peptide" evidence="4">
    <location>
        <begin position="1"/>
        <end position="22"/>
    </location>
</feature>
<evidence type="ECO:0000259" key="5">
    <source>
        <dbReference type="Pfam" id="PF04043"/>
    </source>
</evidence>
<accession>A0A2G9GPA9</accession>